<gene>
    <name evidence="2" type="ORF">GP2_031_00340</name>
</gene>
<name>A0ABQ0INT9_9ACTN</name>
<protein>
    <submittedName>
        <fullName evidence="2">Uncharacterized protein</fullName>
    </submittedName>
</protein>
<dbReference type="RefSeq" id="WP_006901447.1">
    <property type="nucleotide sequence ID" value="NZ_BAOQ01000031.1"/>
</dbReference>
<feature type="region of interest" description="Disordered" evidence="1">
    <location>
        <begin position="71"/>
        <end position="136"/>
    </location>
</feature>
<proteinExistence type="predicted"/>
<feature type="compositionally biased region" description="Basic residues" evidence="1">
    <location>
        <begin position="95"/>
        <end position="107"/>
    </location>
</feature>
<evidence type="ECO:0000256" key="1">
    <source>
        <dbReference type="SAM" id="MobiDB-lite"/>
    </source>
</evidence>
<comment type="caution">
    <text evidence="2">The sequence shown here is derived from an EMBL/GenBank/DDBJ whole genome shotgun (WGS) entry which is preliminary data.</text>
</comment>
<sequence length="136" mass="14848">MTTFDPTNLLAELEAEDAAEAQALADRQRRRREALEPAARLAAEIEATRTEFLEADRRRLAELAQLVKEAKKNGAPAAKLDLLSVAPLTTQSGTRRGRTSSPRRPRRSSTPTTATSAQYTEPTAESDDPTDVRMAG</sequence>
<organism evidence="2 3">
    <name type="scientific">Gordonia paraffinivorans NBRC 108238</name>
    <dbReference type="NCBI Taxonomy" id="1223543"/>
    <lineage>
        <taxon>Bacteria</taxon>
        <taxon>Bacillati</taxon>
        <taxon>Actinomycetota</taxon>
        <taxon>Actinomycetes</taxon>
        <taxon>Mycobacteriales</taxon>
        <taxon>Gordoniaceae</taxon>
        <taxon>Gordonia</taxon>
    </lineage>
</organism>
<keyword evidence="3" id="KW-1185">Reference proteome</keyword>
<reference evidence="2 3" key="1">
    <citation type="submission" date="2013-02" db="EMBL/GenBank/DDBJ databases">
        <title>Whole genome shotgun sequence of Gordonia paraffinivorans NBRC 108238.</title>
        <authorList>
            <person name="Isaki-Nakamura S."/>
            <person name="Hosoyama A."/>
            <person name="Tsuchikane K."/>
            <person name="Ando Y."/>
            <person name="Baba S."/>
            <person name="Ohji S."/>
            <person name="Hamada M."/>
            <person name="Tamura T."/>
            <person name="Yamazoe A."/>
            <person name="Yamazaki S."/>
            <person name="Fujita N."/>
        </authorList>
    </citation>
    <scope>NUCLEOTIDE SEQUENCE [LARGE SCALE GENOMIC DNA]</scope>
    <source>
        <strain evidence="2 3">NBRC 108238</strain>
    </source>
</reference>
<dbReference type="Proteomes" id="UP000035021">
    <property type="component" value="Unassembled WGS sequence"/>
</dbReference>
<evidence type="ECO:0000313" key="2">
    <source>
        <dbReference type="EMBL" id="GAC85222.1"/>
    </source>
</evidence>
<feature type="compositionally biased region" description="Low complexity" evidence="1">
    <location>
        <begin position="108"/>
        <end position="118"/>
    </location>
</feature>
<dbReference type="EMBL" id="BAOQ01000031">
    <property type="protein sequence ID" value="GAC85222.1"/>
    <property type="molecule type" value="Genomic_DNA"/>
</dbReference>
<accession>A0ABQ0INT9</accession>
<evidence type="ECO:0000313" key="3">
    <source>
        <dbReference type="Proteomes" id="UP000035021"/>
    </source>
</evidence>